<organism evidence="6 7">
    <name type="scientific">Paenibacillus solanacearum</name>
    <dbReference type="NCBI Taxonomy" id="2048548"/>
    <lineage>
        <taxon>Bacteria</taxon>
        <taxon>Bacillati</taxon>
        <taxon>Bacillota</taxon>
        <taxon>Bacilli</taxon>
        <taxon>Bacillales</taxon>
        <taxon>Paenibacillaceae</taxon>
        <taxon>Paenibacillus</taxon>
    </lineage>
</organism>
<reference evidence="6" key="1">
    <citation type="submission" date="2021-06" db="EMBL/GenBank/DDBJ databases">
        <authorList>
            <person name="Criscuolo A."/>
        </authorList>
    </citation>
    <scope>NUCLEOTIDE SEQUENCE</scope>
    <source>
        <strain evidence="6">CIP111600</strain>
    </source>
</reference>
<keyword evidence="2 4" id="KW-0238">DNA-binding</keyword>
<dbReference type="PANTHER" id="PTHR30055:SF234">
    <property type="entry name" value="HTH-TYPE TRANSCRIPTIONAL REGULATOR BETI"/>
    <property type="match status" value="1"/>
</dbReference>
<dbReference type="GO" id="GO:0000976">
    <property type="term" value="F:transcription cis-regulatory region binding"/>
    <property type="evidence" value="ECO:0007669"/>
    <property type="project" value="TreeGrafter"/>
</dbReference>
<dbReference type="InterPro" id="IPR001647">
    <property type="entry name" value="HTH_TetR"/>
</dbReference>
<protein>
    <submittedName>
        <fullName evidence="6">HTH-type transcriptional regulator BetI</fullName>
    </submittedName>
</protein>
<evidence type="ECO:0000313" key="7">
    <source>
        <dbReference type="Proteomes" id="UP000693672"/>
    </source>
</evidence>
<dbReference type="Pfam" id="PF17937">
    <property type="entry name" value="TetR_C_28"/>
    <property type="match status" value="1"/>
</dbReference>
<dbReference type="PROSITE" id="PS50977">
    <property type="entry name" value="HTH_TETR_2"/>
    <property type="match status" value="1"/>
</dbReference>
<dbReference type="EMBL" id="CAJVAS010000001">
    <property type="protein sequence ID" value="CAG7599512.1"/>
    <property type="molecule type" value="Genomic_DNA"/>
</dbReference>
<comment type="caution">
    <text evidence="6">The sequence shown here is derived from an EMBL/GenBank/DDBJ whole genome shotgun (WGS) entry which is preliminary data.</text>
</comment>
<sequence length="178" mass="19672">MNRNSKHDRVLAAASAIVKHRGVEKLTLEAVAKEAGVSKGGLLYHFPNKEALLEGLVHYVTSDFASDVQQRVENAPAASAGTWSRAYLEQTIADMKEQRGISAALIVALFANPDLLSQLQEQYADWQRNFENDGIDPVNSTIVRLVADGLWFSEVFGLGKPDDALREQIVHKLIQMTK</sequence>
<evidence type="ECO:0000256" key="2">
    <source>
        <dbReference type="ARBA" id="ARBA00023125"/>
    </source>
</evidence>
<evidence type="ECO:0000256" key="4">
    <source>
        <dbReference type="PROSITE-ProRule" id="PRU00335"/>
    </source>
</evidence>
<dbReference type="RefSeq" id="WP_218090131.1">
    <property type="nucleotide sequence ID" value="NZ_CAJVAS010000001.1"/>
</dbReference>
<gene>
    <name evidence="6" type="primary">betI_1</name>
    <name evidence="6" type="ORF">PAESOLCIP111_00316</name>
</gene>
<evidence type="ECO:0000256" key="1">
    <source>
        <dbReference type="ARBA" id="ARBA00023015"/>
    </source>
</evidence>
<dbReference type="InterPro" id="IPR050109">
    <property type="entry name" value="HTH-type_TetR-like_transc_reg"/>
</dbReference>
<dbReference type="Proteomes" id="UP000693672">
    <property type="component" value="Unassembled WGS sequence"/>
</dbReference>
<proteinExistence type="predicted"/>
<evidence type="ECO:0000259" key="5">
    <source>
        <dbReference type="PROSITE" id="PS50977"/>
    </source>
</evidence>
<keyword evidence="3" id="KW-0804">Transcription</keyword>
<dbReference type="InterPro" id="IPR041479">
    <property type="entry name" value="TetR_CgmR_C"/>
</dbReference>
<name>A0A916NKW6_9BACL</name>
<feature type="domain" description="HTH tetR-type" evidence="5">
    <location>
        <begin position="4"/>
        <end position="64"/>
    </location>
</feature>
<evidence type="ECO:0000313" key="6">
    <source>
        <dbReference type="EMBL" id="CAG7599512.1"/>
    </source>
</evidence>
<dbReference type="GO" id="GO:0003700">
    <property type="term" value="F:DNA-binding transcription factor activity"/>
    <property type="evidence" value="ECO:0007669"/>
    <property type="project" value="TreeGrafter"/>
</dbReference>
<evidence type="ECO:0000256" key="3">
    <source>
        <dbReference type="ARBA" id="ARBA00023163"/>
    </source>
</evidence>
<dbReference type="AlphaFoldDB" id="A0A916NKW6"/>
<dbReference type="PANTHER" id="PTHR30055">
    <property type="entry name" value="HTH-TYPE TRANSCRIPTIONAL REGULATOR RUTR"/>
    <property type="match status" value="1"/>
</dbReference>
<dbReference type="Pfam" id="PF00440">
    <property type="entry name" value="TetR_N"/>
    <property type="match status" value="1"/>
</dbReference>
<keyword evidence="7" id="KW-1185">Reference proteome</keyword>
<feature type="DNA-binding region" description="H-T-H motif" evidence="4">
    <location>
        <begin position="27"/>
        <end position="46"/>
    </location>
</feature>
<keyword evidence="1" id="KW-0805">Transcription regulation</keyword>
<accession>A0A916NKW6</accession>